<dbReference type="PANTHER" id="PTHR20991">
    <property type="entry name" value="PARATHYROID HORMONE-RESPONSIVE B1 GENE"/>
    <property type="match status" value="1"/>
</dbReference>
<name>A0A444U437_ACIRT</name>
<dbReference type="InterPro" id="IPR026511">
    <property type="entry name" value="PTHB1"/>
</dbReference>
<evidence type="ECO:0000313" key="3">
    <source>
        <dbReference type="EMBL" id="RXM29879.1"/>
    </source>
</evidence>
<dbReference type="Proteomes" id="UP000289886">
    <property type="component" value="Unassembled WGS sequence"/>
</dbReference>
<dbReference type="PANTHER" id="PTHR20991:SF0">
    <property type="entry name" value="PROTEIN PTHB1"/>
    <property type="match status" value="1"/>
</dbReference>
<organism evidence="3 4">
    <name type="scientific">Acipenser ruthenus</name>
    <name type="common">Sterlet sturgeon</name>
    <dbReference type="NCBI Taxonomy" id="7906"/>
    <lineage>
        <taxon>Eukaryota</taxon>
        <taxon>Metazoa</taxon>
        <taxon>Chordata</taxon>
        <taxon>Craniata</taxon>
        <taxon>Vertebrata</taxon>
        <taxon>Euteleostomi</taxon>
        <taxon>Actinopterygii</taxon>
        <taxon>Chondrostei</taxon>
        <taxon>Acipenseriformes</taxon>
        <taxon>Acipenseridae</taxon>
        <taxon>Acipenser</taxon>
    </lineage>
</organism>
<sequence length="230" mass="25796">LGLQLIAGSRITLLASKTSRKFSWIQTSTHCNELLRLNSKKYQDLLSERAVQFRAIQRRLLTRFKDKTPAPLQNLDTLMDGTYRQVIALADAAEENRSALCQEFTRLRSATHLIILLIELWQNLNRDQTVILEATLLPLLQDTPQLGWEESVDAAVTHLLRTCLSKSPKDQALNLTSHLTMPKDTSKLKKHITLLCDRIGKGGRLTLSAEGSAQTPIVMPGKSKLYNVGI</sequence>
<dbReference type="AlphaFoldDB" id="A0A444U437"/>
<dbReference type="GO" id="GO:0060271">
    <property type="term" value="P:cilium assembly"/>
    <property type="evidence" value="ECO:0007669"/>
    <property type="project" value="TreeGrafter"/>
</dbReference>
<accession>A0A444U437</accession>
<dbReference type="Pfam" id="PF23339">
    <property type="entry name" value="PTHB1_CtH"/>
    <property type="match status" value="1"/>
</dbReference>
<feature type="non-terminal residue" evidence="3">
    <location>
        <position position="1"/>
    </location>
</feature>
<comment type="caution">
    <text evidence="3">The sequence shown here is derived from an EMBL/GenBank/DDBJ whole genome shotgun (WGS) entry which is preliminary data.</text>
</comment>
<gene>
    <name evidence="3" type="ORF">EOD39_8424</name>
</gene>
<evidence type="ECO:0000259" key="2">
    <source>
        <dbReference type="Pfam" id="PF23339"/>
    </source>
</evidence>
<dbReference type="InterPro" id="IPR055363">
    <property type="entry name" value="PTHB1_hp_dom"/>
</dbReference>
<feature type="domain" description="PTHB1 C-terminal helix bundle" evidence="2">
    <location>
        <begin position="124"/>
        <end position="199"/>
    </location>
</feature>
<dbReference type="GO" id="GO:0016020">
    <property type="term" value="C:membrane"/>
    <property type="evidence" value="ECO:0007669"/>
    <property type="project" value="TreeGrafter"/>
</dbReference>
<evidence type="ECO:0000313" key="4">
    <source>
        <dbReference type="Proteomes" id="UP000289886"/>
    </source>
</evidence>
<proteinExistence type="predicted"/>
<keyword evidence="4" id="KW-1185">Reference proteome</keyword>
<dbReference type="Pfam" id="PF23338">
    <property type="entry name" value="PTHB1_hp"/>
    <property type="match status" value="1"/>
</dbReference>
<reference evidence="3 4" key="1">
    <citation type="submission" date="2019-01" db="EMBL/GenBank/DDBJ databases">
        <title>Draft Genome and Complete Hox-Cluster Characterization of the Sterlet Sturgeon (Acipenser ruthenus).</title>
        <authorList>
            <person name="Wei Q."/>
        </authorList>
    </citation>
    <scope>NUCLEOTIDE SEQUENCE [LARGE SCALE GENOMIC DNA]</scope>
    <source>
        <strain evidence="3">WHYD16114868_AA</strain>
        <tissue evidence="3">Blood</tissue>
    </source>
</reference>
<dbReference type="GO" id="GO:0034464">
    <property type="term" value="C:BBSome"/>
    <property type="evidence" value="ECO:0007669"/>
    <property type="project" value="InterPro"/>
</dbReference>
<feature type="domain" description="PTHB1 hairpin" evidence="1">
    <location>
        <begin position="35"/>
        <end position="122"/>
    </location>
</feature>
<dbReference type="EMBL" id="SCEB01215389">
    <property type="protein sequence ID" value="RXM29879.1"/>
    <property type="molecule type" value="Genomic_DNA"/>
</dbReference>
<evidence type="ECO:0000259" key="1">
    <source>
        <dbReference type="Pfam" id="PF23338"/>
    </source>
</evidence>
<protein>
    <submittedName>
        <fullName evidence="3">Protein PTHB1</fullName>
    </submittedName>
</protein>
<dbReference type="InterPro" id="IPR055364">
    <property type="entry name" value="PTHB1_CtH_dom"/>
</dbReference>